<dbReference type="Proteomes" id="UP000037247">
    <property type="component" value="Unassembled WGS sequence"/>
</dbReference>
<gene>
    <name evidence="1" type="ORF">ABW18_16270</name>
</gene>
<dbReference type="EMBL" id="LDTZ01000019">
    <property type="protein sequence ID" value="KNA90438.1"/>
    <property type="molecule type" value="Genomic_DNA"/>
</dbReference>
<protein>
    <submittedName>
        <fullName evidence="1">Uncharacterized protein</fullName>
    </submittedName>
</protein>
<organism evidence="1 2">
    <name type="scientific">Gordonia jacobaea</name>
    <dbReference type="NCBI Taxonomy" id="122202"/>
    <lineage>
        <taxon>Bacteria</taxon>
        <taxon>Bacillati</taxon>
        <taxon>Actinomycetota</taxon>
        <taxon>Actinomycetes</taxon>
        <taxon>Mycobacteriales</taxon>
        <taxon>Gordoniaceae</taxon>
        <taxon>Gordonia</taxon>
    </lineage>
</organism>
<keyword evidence="2" id="KW-1185">Reference proteome</keyword>
<sequence>MRLMLNDPSHYLQVDRIEGMAPWLLDQFASRAKRGMRDRAGRAQYEGTFDCFSLSDISE</sequence>
<comment type="caution">
    <text evidence="1">The sequence shown here is derived from an EMBL/GenBank/DDBJ whole genome shotgun (WGS) entry which is preliminary data.</text>
</comment>
<proteinExistence type="predicted"/>
<reference evidence="1 2" key="1">
    <citation type="submission" date="2015-05" db="EMBL/GenBank/DDBJ databases">
        <title>Draft genome sequence of the bacterium Gordonia jacobaea a new member of the Gordonia genus.</title>
        <authorList>
            <person name="Jimenez-Galisteo G."/>
            <person name="Dominguez A."/>
            <person name="Munoz E."/>
            <person name="Vinas M."/>
        </authorList>
    </citation>
    <scope>NUCLEOTIDE SEQUENCE [LARGE SCALE GENOMIC DNA]</scope>
    <source>
        <strain evidence="2">mv1</strain>
    </source>
</reference>
<evidence type="ECO:0000313" key="1">
    <source>
        <dbReference type="EMBL" id="KNA90438.1"/>
    </source>
</evidence>
<accession>A0ABR5I9R8</accession>
<evidence type="ECO:0000313" key="2">
    <source>
        <dbReference type="Proteomes" id="UP000037247"/>
    </source>
</evidence>
<name>A0ABR5I9R8_9ACTN</name>